<gene>
    <name evidence="1" type="ORF">BKA67DRAFT_538278</name>
</gene>
<dbReference type="EMBL" id="JAGPXC010000006">
    <property type="protein sequence ID" value="KAH6652472.1"/>
    <property type="molecule type" value="Genomic_DNA"/>
</dbReference>
<proteinExistence type="predicted"/>
<dbReference type="GeneID" id="70129341"/>
<dbReference type="RefSeq" id="XP_045956750.1">
    <property type="nucleotide sequence ID" value="XM_046100449.1"/>
</dbReference>
<evidence type="ECO:0000313" key="1">
    <source>
        <dbReference type="EMBL" id="KAH6652472.1"/>
    </source>
</evidence>
<name>A0A9P8ZWV2_9PEZI</name>
<dbReference type="Proteomes" id="UP000758603">
    <property type="component" value="Unassembled WGS sequence"/>
</dbReference>
<reference evidence="1" key="1">
    <citation type="journal article" date="2021" name="Nat. Commun.">
        <title>Genetic determinants of endophytism in the Arabidopsis root mycobiome.</title>
        <authorList>
            <person name="Mesny F."/>
            <person name="Miyauchi S."/>
            <person name="Thiergart T."/>
            <person name="Pickel B."/>
            <person name="Atanasova L."/>
            <person name="Karlsson M."/>
            <person name="Huettel B."/>
            <person name="Barry K.W."/>
            <person name="Haridas S."/>
            <person name="Chen C."/>
            <person name="Bauer D."/>
            <person name="Andreopoulos W."/>
            <person name="Pangilinan J."/>
            <person name="LaButti K."/>
            <person name="Riley R."/>
            <person name="Lipzen A."/>
            <person name="Clum A."/>
            <person name="Drula E."/>
            <person name="Henrissat B."/>
            <person name="Kohler A."/>
            <person name="Grigoriev I.V."/>
            <person name="Martin F.M."/>
            <person name="Hacquard S."/>
        </authorList>
    </citation>
    <scope>NUCLEOTIDE SEQUENCE</scope>
    <source>
        <strain evidence="1">MPI-SDFR-AT-0073</strain>
    </source>
</reference>
<evidence type="ECO:0000313" key="2">
    <source>
        <dbReference type="Proteomes" id="UP000758603"/>
    </source>
</evidence>
<accession>A0A9P8ZWV2</accession>
<keyword evidence="2" id="KW-1185">Reference proteome</keyword>
<organism evidence="1 2">
    <name type="scientific">Truncatella angustata</name>
    <dbReference type="NCBI Taxonomy" id="152316"/>
    <lineage>
        <taxon>Eukaryota</taxon>
        <taxon>Fungi</taxon>
        <taxon>Dikarya</taxon>
        <taxon>Ascomycota</taxon>
        <taxon>Pezizomycotina</taxon>
        <taxon>Sordariomycetes</taxon>
        <taxon>Xylariomycetidae</taxon>
        <taxon>Amphisphaeriales</taxon>
        <taxon>Sporocadaceae</taxon>
        <taxon>Truncatella</taxon>
    </lineage>
</organism>
<comment type="caution">
    <text evidence="1">The sequence shown here is derived from an EMBL/GenBank/DDBJ whole genome shotgun (WGS) entry which is preliminary data.</text>
</comment>
<protein>
    <submittedName>
        <fullName evidence="1">Uncharacterized protein</fullName>
    </submittedName>
</protein>
<dbReference type="OrthoDB" id="2151789at2759"/>
<dbReference type="AlphaFoldDB" id="A0A9P8ZWV2"/>
<sequence>MALLRLLSIMEMLNRNRAEAEGLYLASSRKGRLKLSFDSSRTTTCPDSSYIALWNYEPTNFKDIIITAFGGNTRGVADPPELKQFCDISTIFKDMKHTNLYDFACTMEQPYGYYNYWHTTTFINDERIMAKAVEAHAAAVDKIKKSLPSYYGRLGDERGGNVMGLDQHLKGRNAISMLLSINVSEEHIREYGLQVAQEYLKEVDDFAKSVEGYIDWTYVNYADKAQDPLGSLLGSLLEPSRIKSTALKYDPDGVFQKRTPGGFKISDC</sequence>